<feature type="region of interest" description="Disordered" evidence="1">
    <location>
        <begin position="95"/>
        <end position="134"/>
    </location>
</feature>
<reference evidence="2 3" key="1">
    <citation type="submission" date="2020-07" db="EMBL/GenBank/DDBJ databases">
        <title>Sequencing the genomes of 1000 actinobacteria strains.</title>
        <authorList>
            <person name="Klenk H.-P."/>
        </authorList>
    </citation>
    <scope>NUCLEOTIDE SEQUENCE [LARGE SCALE GENOMIC DNA]</scope>
    <source>
        <strain evidence="2 3">DSM 22083</strain>
    </source>
</reference>
<protein>
    <submittedName>
        <fullName evidence="2">Uncharacterized protein</fullName>
    </submittedName>
</protein>
<feature type="compositionally biased region" description="Low complexity" evidence="1">
    <location>
        <begin position="108"/>
        <end position="134"/>
    </location>
</feature>
<evidence type="ECO:0000313" key="2">
    <source>
        <dbReference type="EMBL" id="NYE73485.1"/>
    </source>
</evidence>
<accession>A0A7Y9LE40</accession>
<proteinExistence type="predicted"/>
<evidence type="ECO:0000256" key="1">
    <source>
        <dbReference type="SAM" id="MobiDB-lite"/>
    </source>
</evidence>
<gene>
    <name evidence="2" type="ORF">BKA15_004814</name>
</gene>
<organism evidence="2 3">
    <name type="scientific">Microlunatus parietis</name>
    <dbReference type="NCBI Taxonomy" id="682979"/>
    <lineage>
        <taxon>Bacteria</taxon>
        <taxon>Bacillati</taxon>
        <taxon>Actinomycetota</taxon>
        <taxon>Actinomycetes</taxon>
        <taxon>Propionibacteriales</taxon>
        <taxon>Propionibacteriaceae</taxon>
        <taxon>Microlunatus</taxon>
    </lineage>
</organism>
<name>A0A7Y9LE40_9ACTN</name>
<comment type="caution">
    <text evidence="2">The sequence shown here is derived from an EMBL/GenBank/DDBJ whole genome shotgun (WGS) entry which is preliminary data.</text>
</comment>
<dbReference type="Proteomes" id="UP000569914">
    <property type="component" value="Unassembled WGS sequence"/>
</dbReference>
<sequence length="134" mass="14190">MAVPRSIGLDFSGRSGSTIRAFDQGPALPLRVARTWITWTVMSSLNQRTEATTLPVSSTSKPFSRTWYVTSPPEVASQEICAQLSVTRPARRPVTVLGAPGTGRDWAEAIGSRSASGSESAALSPRSPASSARD</sequence>
<keyword evidence="3" id="KW-1185">Reference proteome</keyword>
<dbReference type="AlphaFoldDB" id="A0A7Y9LE40"/>
<dbReference type="EMBL" id="JACCBU010000001">
    <property type="protein sequence ID" value="NYE73485.1"/>
    <property type="molecule type" value="Genomic_DNA"/>
</dbReference>
<evidence type="ECO:0000313" key="3">
    <source>
        <dbReference type="Proteomes" id="UP000569914"/>
    </source>
</evidence>
<dbReference type="RefSeq" id="WP_179755013.1">
    <property type="nucleotide sequence ID" value="NZ_JACCBU010000001.1"/>
</dbReference>